<feature type="compositionally biased region" description="Basic and acidic residues" evidence="1">
    <location>
        <begin position="524"/>
        <end position="536"/>
    </location>
</feature>
<dbReference type="Proteomes" id="UP000064967">
    <property type="component" value="Chromosome"/>
</dbReference>
<organism evidence="2 3">
    <name type="scientific">Labilithrix luteola</name>
    <dbReference type="NCBI Taxonomy" id="1391654"/>
    <lineage>
        <taxon>Bacteria</taxon>
        <taxon>Pseudomonadati</taxon>
        <taxon>Myxococcota</taxon>
        <taxon>Polyangia</taxon>
        <taxon>Polyangiales</taxon>
        <taxon>Labilitrichaceae</taxon>
        <taxon>Labilithrix</taxon>
    </lineage>
</organism>
<dbReference type="PATRIC" id="fig|1391654.3.peg.11401"/>
<accession>A0A0K1QFR7</accession>
<evidence type="ECO:0000313" key="2">
    <source>
        <dbReference type="EMBL" id="AKV04568.1"/>
    </source>
</evidence>
<name>A0A0K1QFR7_9BACT</name>
<protein>
    <submittedName>
        <fullName evidence="2">Putative prophage LambdaBa01, membrane protein</fullName>
    </submittedName>
</protein>
<sequence length="594" mass="61854">MGAQVGPQLEKVGKAGEKIGDSFGKLKDLAGNAASTLAGAFTGAVEQTAAIAAGLTKVGAIAAGGAIAYGVAALNNELEQTKISIGAILNAQGVSGGMVNAMSMSADIVKEMRRDATALPGEFKDLMSFFKLGATPGFQAGASTEQLEKMSANAMAAAAATGVQMDQAAREFAQLLQGRSGAHNVFGTMLGLTGDESKKFNAMSGADRLKKVETEIAKYSPAIDVFSNSFDALSSTMKDNAKNLLQKATLPLFDSVKHALATSNGWFDANQSKVEDFAEKAGEKLAYAFEWGRMKILEWYPTIRTFAENAWQELSSVWKRIEPMVARIGDVLKKTLADPNLFKKLEGVLQAYAAVKVGGGALSAGASTASALAPILTAAAGGSEAAGAAMATAAGPAALAIGAFAIAAVGAEHALTDSTSVFHGAATFALKDTTESAGRIGDRLSHLWTTLSPVADGLGTATLFVVDSFVKQAEAVVTLTDGYFQATEWFQKKVREMLPEWLRGDGEPTKVAALVTKQIGNHSDLLRPEKDSEPQAKKGAGGGGGGTTIQKVEIVVSSNQDPSRIARLTVDKLQDISRNPTSSRSVRNWGAARP</sequence>
<dbReference type="STRING" id="1391654.AKJ09_11231"/>
<dbReference type="AlphaFoldDB" id="A0A0K1QFR7"/>
<evidence type="ECO:0000313" key="3">
    <source>
        <dbReference type="Proteomes" id="UP000064967"/>
    </source>
</evidence>
<keyword evidence="3" id="KW-1185">Reference proteome</keyword>
<proteinExistence type="predicted"/>
<evidence type="ECO:0000256" key="1">
    <source>
        <dbReference type="SAM" id="MobiDB-lite"/>
    </source>
</evidence>
<dbReference type="EMBL" id="CP012333">
    <property type="protein sequence ID" value="AKV04568.1"/>
    <property type="molecule type" value="Genomic_DNA"/>
</dbReference>
<dbReference type="KEGG" id="llu:AKJ09_11231"/>
<reference evidence="2 3" key="1">
    <citation type="submission" date="2015-08" db="EMBL/GenBank/DDBJ databases">
        <authorList>
            <person name="Babu N.S."/>
            <person name="Beckwith C.J."/>
            <person name="Beseler K.G."/>
            <person name="Brison A."/>
            <person name="Carone J.V."/>
            <person name="Caskin T.P."/>
            <person name="Diamond M."/>
            <person name="Durham M.E."/>
            <person name="Foxe J.M."/>
            <person name="Go M."/>
            <person name="Henderson B.A."/>
            <person name="Jones I.B."/>
            <person name="McGettigan J.A."/>
            <person name="Micheletti S.J."/>
            <person name="Nasrallah M.E."/>
            <person name="Ortiz D."/>
            <person name="Piller C.R."/>
            <person name="Privatt S.R."/>
            <person name="Schneider S.L."/>
            <person name="Sharp S."/>
            <person name="Smith T.C."/>
            <person name="Stanton J.D."/>
            <person name="Ullery H.E."/>
            <person name="Wilson R.J."/>
            <person name="Serrano M.G."/>
            <person name="Buck G."/>
            <person name="Lee V."/>
            <person name="Wang Y."/>
            <person name="Carvalho R."/>
            <person name="Voegtly L."/>
            <person name="Shi R."/>
            <person name="Duckworth R."/>
            <person name="Johnson A."/>
            <person name="Loviza R."/>
            <person name="Walstead R."/>
            <person name="Shah Z."/>
            <person name="Kiflezghi M."/>
            <person name="Wade K."/>
            <person name="Ball S.L."/>
            <person name="Bradley K.W."/>
            <person name="Asai D.J."/>
            <person name="Bowman C.A."/>
            <person name="Russell D.A."/>
            <person name="Pope W.H."/>
            <person name="Jacobs-Sera D."/>
            <person name="Hendrix R.W."/>
            <person name="Hatfull G.F."/>
        </authorList>
    </citation>
    <scope>NUCLEOTIDE SEQUENCE [LARGE SCALE GENOMIC DNA]</scope>
    <source>
        <strain evidence="2 3">DSM 27648</strain>
    </source>
</reference>
<gene>
    <name evidence="2" type="ORF">AKJ09_11231</name>
</gene>
<feature type="region of interest" description="Disordered" evidence="1">
    <location>
        <begin position="522"/>
        <end position="551"/>
    </location>
</feature>